<feature type="transmembrane region" description="Helical" evidence="2">
    <location>
        <begin position="20"/>
        <end position="47"/>
    </location>
</feature>
<dbReference type="InterPro" id="IPR005151">
    <property type="entry name" value="Tail-specific_protease"/>
</dbReference>
<dbReference type="GO" id="GO:0006508">
    <property type="term" value="P:proteolysis"/>
    <property type="evidence" value="ECO:0007669"/>
    <property type="project" value="InterPro"/>
</dbReference>
<protein>
    <submittedName>
        <fullName evidence="4">C-terminal processing peptidase</fullName>
    </submittedName>
</protein>
<feature type="compositionally biased region" description="Basic and acidic residues" evidence="1">
    <location>
        <begin position="319"/>
        <end position="335"/>
    </location>
</feature>
<keyword evidence="2" id="KW-0812">Transmembrane</keyword>
<proteinExistence type="predicted"/>
<keyword evidence="2" id="KW-1133">Transmembrane helix</keyword>
<reference evidence="4 5" key="1">
    <citation type="submission" date="2017-06" db="EMBL/GenBank/DDBJ databases">
        <authorList>
            <consortium name="Pathogen Informatics"/>
        </authorList>
    </citation>
    <scope>NUCLEOTIDE SEQUENCE [LARGE SCALE GENOMIC DNA]</scope>
    <source>
        <strain evidence="4 5">NCTC13039</strain>
    </source>
</reference>
<evidence type="ECO:0000256" key="2">
    <source>
        <dbReference type="SAM" id="Phobius"/>
    </source>
</evidence>
<organism evidence="4 5">
    <name type="scientific">Dermatophilus congolensis</name>
    <dbReference type="NCBI Taxonomy" id="1863"/>
    <lineage>
        <taxon>Bacteria</taxon>
        <taxon>Bacillati</taxon>
        <taxon>Actinomycetota</taxon>
        <taxon>Actinomycetes</taxon>
        <taxon>Micrococcales</taxon>
        <taxon>Dermatophilaceae</taxon>
        <taxon>Dermatophilus</taxon>
    </lineage>
</organism>
<dbReference type="SUPFAM" id="SSF52096">
    <property type="entry name" value="ClpP/crotonase"/>
    <property type="match status" value="1"/>
</dbReference>
<evidence type="ECO:0000259" key="3">
    <source>
        <dbReference type="SMART" id="SM00245"/>
    </source>
</evidence>
<dbReference type="InterPro" id="IPR029045">
    <property type="entry name" value="ClpP/crotonase-like_dom_sf"/>
</dbReference>
<dbReference type="AlphaFoldDB" id="A0A239VHH5"/>
<evidence type="ECO:0000313" key="4">
    <source>
        <dbReference type="EMBL" id="SNV21148.1"/>
    </source>
</evidence>
<evidence type="ECO:0000256" key="1">
    <source>
        <dbReference type="SAM" id="MobiDB-lite"/>
    </source>
</evidence>
<dbReference type="EMBL" id="LT906453">
    <property type="protein sequence ID" value="SNV21148.1"/>
    <property type="molecule type" value="Genomic_DNA"/>
</dbReference>
<accession>A0A239VHH5</accession>
<gene>
    <name evidence="4" type="ORF">SAMEA4475696_01148</name>
</gene>
<dbReference type="KEGG" id="dco:SAMEA4475696_1148"/>
<name>A0A239VHH5_9MICO</name>
<feature type="domain" description="Tail specific protease" evidence="3">
    <location>
        <begin position="114"/>
        <end position="326"/>
    </location>
</feature>
<dbReference type="SMART" id="SM00245">
    <property type="entry name" value="TSPc"/>
    <property type="match status" value="1"/>
</dbReference>
<keyword evidence="5" id="KW-1185">Reference proteome</keyword>
<dbReference type="Pfam" id="PF03572">
    <property type="entry name" value="Peptidase_S41"/>
    <property type="match status" value="1"/>
</dbReference>
<dbReference type="Proteomes" id="UP000242637">
    <property type="component" value="Chromosome 1"/>
</dbReference>
<sequence length="347" mass="36518">MAVKDSTEPGKHALLTRFIAGFLVVTGVTVGGISATYAFGPIFGLYIMPPSMQRYGQIALNILDEGVYASGPAWEQMRTEVEEAISTANSYDDLHPVLAKAAKIAGGKNSHLTPAPHAQSLPAPVFHTPTVAPAAGATPNRPSVTTVTMPSLGMVDAESQARYARVIADGIDQAAPSTCGYIVDVRNNSGKNMYPLLSGITALIPNGVSVIFTTREDARVEVTTHSDGAGVGGTIISVGDRTKQTHAPVAVLHGEHTSASGEAVVTALRGLSHVRTFGTPTAGHTSGSVTPRLYDGATLTLTKNLYLDRFGNNLAEKPLQPDEHNENESADEAARRWLAAKKCPSKR</sequence>
<dbReference type="GO" id="GO:0008236">
    <property type="term" value="F:serine-type peptidase activity"/>
    <property type="evidence" value="ECO:0007669"/>
    <property type="project" value="InterPro"/>
</dbReference>
<feature type="region of interest" description="Disordered" evidence="1">
    <location>
        <begin position="316"/>
        <end position="347"/>
    </location>
</feature>
<evidence type="ECO:0000313" key="5">
    <source>
        <dbReference type="Proteomes" id="UP000242637"/>
    </source>
</evidence>
<dbReference type="Gene3D" id="3.90.226.10">
    <property type="entry name" value="2-enoyl-CoA Hydratase, Chain A, domain 1"/>
    <property type="match status" value="1"/>
</dbReference>
<dbReference type="STRING" id="1121387.GCA_000429885_00941"/>
<keyword evidence="2" id="KW-0472">Membrane</keyword>